<dbReference type="GO" id="GO:0016829">
    <property type="term" value="F:lyase activity"/>
    <property type="evidence" value="ECO:0007669"/>
    <property type="project" value="UniProtKB-KW"/>
</dbReference>
<accession>A0A1H3VES7</accession>
<dbReference type="RefSeq" id="WP_074670213.1">
    <property type="nucleotide sequence ID" value="NZ_FNQG01000002.1"/>
</dbReference>
<reference evidence="5 6" key="1">
    <citation type="submission" date="2016-10" db="EMBL/GenBank/DDBJ databases">
        <authorList>
            <person name="de Groot N.N."/>
        </authorList>
    </citation>
    <scope>NUCLEOTIDE SEQUENCE [LARGE SCALE GENOMIC DNA]</scope>
    <source>
        <strain evidence="5 6">DSM 2872</strain>
    </source>
</reference>
<evidence type="ECO:0000313" key="5">
    <source>
        <dbReference type="EMBL" id="SDZ73307.1"/>
    </source>
</evidence>
<evidence type="ECO:0000256" key="1">
    <source>
        <dbReference type="ARBA" id="ARBA00010986"/>
    </source>
</evidence>
<evidence type="ECO:0000256" key="2">
    <source>
        <dbReference type="ARBA" id="ARBA00023239"/>
    </source>
</evidence>
<dbReference type="OrthoDB" id="9804574at2"/>
<keyword evidence="2" id="KW-0456">Lyase</keyword>
<protein>
    <submittedName>
        <fullName evidence="5">Altronate dehydratase large subunit</fullName>
    </submittedName>
</protein>
<proteinExistence type="inferred from homology"/>
<dbReference type="PANTHER" id="PTHR30536">
    <property type="entry name" value="ALTRONATE/GALACTARATE DEHYDRATASE"/>
    <property type="match status" value="1"/>
</dbReference>
<dbReference type="Proteomes" id="UP000183469">
    <property type="component" value="Unassembled WGS sequence"/>
</dbReference>
<evidence type="ECO:0000259" key="4">
    <source>
        <dbReference type="Pfam" id="PF20629"/>
    </source>
</evidence>
<dbReference type="Pfam" id="PF20629">
    <property type="entry name" value="GD_AH_C"/>
    <property type="match status" value="1"/>
</dbReference>
<dbReference type="GO" id="GO:0019698">
    <property type="term" value="P:D-galacturonate catabolic process"/>
    <property type="evidence" value="ECO:0007669"/>
    <property type="project" value="TreeGrafter"/>
</dbReference>
<dbReference type="PANTHER" id="PTHR30536:SF5">
    <property type="entry name" value="ALTRONATE DEHYDRATASE"/>
    <property type="match status" value="1"/>
</dbReference>
<comment type="similarity">
    <text evidence="1">Belongs to the UxaA family.</text>
</comment>
<dbReference type="Pfam" id="PF04295">
    <property type="entry name" value="GD_AH_second"/>
    <property type="match status" value="1"/>
</dbReference>
<gene>
    <name evidence="5" type="ORF">SAMN05660648_00144</name>
</gene>
<organism evidence="5 6">
    <name type="scientific">Selenomonas ruminantium</name>
    <dbReference type="NCBI Taxonomy" id="971"/>
    <lineage>
        <taxon>Bacteria</taxon>
        <taxon>Bacillati</taxon>
        <taxon>Bacillota</taxon>
        <taxon>Negativicutes</taxon>
        <taxon>Selenomonadales</taxon>
        <taxon>Selenomonadaceae</taxon>
        <taxon>Selenomonas</taxon>
    </lineage>
</organism>
<feature type="domain" description="D-galactarate/Altronate dehydratase C-terminal" evidence="4">
    <location>
        <begin position="143"/>
        <end position="379"/>
    </location>
</feature>
<dbReference type="AlphaFoldDB" id="A0A1H3VES7"/>
<evidence type="ECO:0000259" key="3">
    <source>
        <dbReference type="Pfam" id="PF04295"/>
    </source>
</evidence>
<evidence type="ECO:0000313" key="6">
    <source>
        <dbReference type="Proteomes" id="UP000183469"/>
    </source>
</evidence>
<dbReference type="InterPro" id="IPR048332">
    <property type="entry name" value="GD_AH_C"/>
</dbReference>
<dbReference type="InterPro" id="IPR007392">
    <property type="entry name" value="GD_AH_second"/>
</dbReference>
<name>A0A1H3VES7_SELRU</name>
<dbReference type="EMBL" id="FNQG01000002">
    <property type="protein sequence ID" value="SDZ73307.1"/>
    <property type="molecule type" value="Genomic_DNA"/>
</dbReference>
<sequence length="386" mass="41074">MEFYGYRRKEGRPGIRNHILILPTCACGSESCRIVASQVRGAVNIVFNTGCSDVAANTEMSQKVLTGFALNPNVYGVVIIGLGCETVPHAKLREKIQAKCSKPVVSFGIQEEGGTLKTIEKAVRAAREMAAEAGLQQKEKFPISELLLGIECGGSDATSGIASNPAVGNLSDRLVDLGASAMMSESIEWIGGEHVLARRGATPEIHDQIIRVCEDYEKHLLAAGQDCRAGQPTPGNKAGGLSTIDEKSLGCIRKGGTRPIVEVLEQAQPPTKRGAIVMDTAGYDISSVTSMAAAGCQVIIFTTGRGTPTGNAIVPVLKVTANEHTYSWMEDNMDVDLSGIIRGEQTIEESGGMLLEKLHEIANGKLTKAEAYGFSDIAVDHVCRFV</sequence>
<dbReference type="InterPro" id="IPR052172">
    <property type="entry name" value="UxaA_altronate/galactarate_dh"/>
</dbReference>
<feature type="domain" description="D-galactarate/Altronate dehydratase second" evidence="3">
    <location>
        <begin position="5"/>
        <end position="133"/>
    </location>
</feature>